<proteinExistence type="predicted"/>
<comment type="caution">
    <text evidence="2">The sequence shown here is derived from an EMBL/GenBank/DDBJ whole genome shotgun (WGS) entry which is preliminary data.</text>
</comment>
<reference evidence="3" key="1">
    <citation type="journal article" date="2019" name="Int. J. Syst. Evol. Microbiol.">
        <title>The Global Catalogue of Microorganisms (GCM) 10K type strain sequencing project: providing services to taxonomists for standard genome sequencing and annotation.</title>
        <authorList>
            <consortium name="The Broad Institute Genomics Platform"/>
            <consortium name="The Broad Institute Genome Sequencing Center for Infectious Disease"/>
            <person name="Wu L."/>
            <person name="Ma J."/>
        </authorList>
    </citation>
    <scope>NUCLEOTIDE SEQUENCE [LARGE SCALE GENOMIC DNA]</scope>
    <source>
        <strain evidence="3">CCUG 62414</strain>
    </source>
</reference>
<keyword evidence="1" id="KW-0812">Transmembrane</keyword>
<evidence type="ECO:0000313" key="2">
    <source>
        <dbReference type="EMBL" id="MFD0991009.1"/>
    </source>
</evidence>
<dbReference type="RefSeq" id="WP_379926674.1">
    <property type="nucleotide sequence ID" value="NZ_JBHTJI010000026.1"/>
</dbReference>
<accession>A0ABW3JKW8</accession>
<evidence type="ECO:0000256" key="1">
    <source>
        <dbReference type="SAM" id="Phobius"/>
    </source>
</evidence>
<protein>
    <submittedName>
        <fullName evidence="2">Uncharacterized protein</fullName>
    </submittedName>
</protein>
<dbReference type="Proteomes" id="UP001597061">
    <property type="component" value="Unassembled WGS sequence"/>
</dbReference>
<name>A0ABW3JKW8_9FLAO</name>
<gene>
    <name evidence="2" type="ORF">ACFQ1R_12950</name>
</gene>
<keyword evidence="3" id="KW-1185">Reference proteome</keyword>
<keyword evidence="1" id="KW-0472">Membrane</keyword>
<sequence length="48" mass="5201">MKTSILAILGVLGSIIALILSVFTLFEAGVIILLASILDELIYQRNIK</sequence>
<organism evidence="2 3">
    <name type="scientific">Mariniflexile jejuense</name>
    <dbReference type="NCBI Taxonomy" id="1173582"/>
    <lineage>
        <taxon>Bacteria</taxon>
        <taxon>Pseudomonadati</taxon>
        <taxon>Bacteroidota</taxon>
        <taxon>Flavobacteriia</taxon>
        <taxon>Flavobacteriales</taxon>
        <taxon>Flavobacteriaceae</taxon>
        <taxon>Mariniflexile</taxon>
    </lineage>
</organism>
<evidence type="ECO:0000313" key="3">
    <source>
        <dbReference type="Proteomes" id="UP001597061"/>
    </source>
</evidence>
<feature type="transmembrane region" description="Helical" evidence="1">
    <location>
        <begin position="6"/>
        <end position="38"/>
    </location>
</feature>
<dbReference type="EMBL" id="JBHTJI010000026">
    <property type="protein sequence ID" value="MFD0991009.1"/>
    <property type="molecule type" value="Genomic_DNA"/>
</dbReference>
<keyword evidence="1" id="KW-1133">Transmembrane helix</keyword>